<dbReference type="EMBL" id="JAAGWZ010000001">
    <property type="protein sequence ID" value="NEM89820.1"/>
    <property type="molecule type" value="Genomic_DNA"/>
</dbReference>
<reference evidence="2 3" key="1">
    <citation type="journal article" date="2014" name="Int. J. Syst. Evol. Microbiol.">
        <title>Description of Galbitalea soli gen. nov., sp. nov., and Frondihabitans sucicola sp. nov.</title>
        <authorList>
            <person name="Kim S.J."/>
            <person name="Lim J.M."/>
            <person name="Ahn J.H."/>
            <person name="Weon H.Y."/>
            <person name="Hamada M."/>
            <person name="Suzuki K."/>
            <person name="Ahn T.Y."/>
            <person name="Kwon S.W."/>
        </authorList>
    </citation>
    <scope>NUCLEOTIDE SEQUENCE [LARGE SCALE GENOMIC DNA]</scope>
    <source>
        <strain evidence="2 3">NBRC 108727</strain>
    </source>
</reference>
<evidence type="ECO:0000259" key="1">
    <source>
        <dbReference type="Pfam" id="PF09949"/>
    </source>
</evidence>
<name>A0A7C9TNW5_9MICO</name>
<dbReference type="InterPro" id="IPR052935">
    <property type="entry name" value="Mg2+_PAP"/>
</dbReference>
<gene>
    <name evidence="2" type="ORF">G3T37_00435</name>
</gene>
<dbReference type="PANTHER" id="PTHR28208:SF3">
    <property type="entry name" value="PHOSPHATIDATE PHOSPHATASE APP1"/>
    <property type="match status" value="1"/>
</dbReference>
<organism evidence="2 3">
    <name type="scientific">Galbitalea soli</name>
    <dbReference type="NCBI Taxonomy" id="1268042"/>
    <lineage>
        <taxon>Bacteria</taxon>
        <taxon>Bacillati</taxon>
        <taxon>Actinomycetota</taxon>
        <taxon>Actinomycetes</taxon>
        <taxon>Micrococcales</taxon>
        <taxon>Microbacteriaceae</taxon>
        <taxon>Galbitalea</taxon>
    </lineage>
</organism>
<sequence>MAPRPGSAAANGELILHRAARMEDAFHHFREVRARRRGLLPAVIPYAGYGGTGWVRVLGRVLLAKPPKKGEAPQTRARNIRGWRSFTSVPAGAVQVTIQAGGQEFRVKADRGGVVDTRIEVKLPVGWNTISLRTDDSAAVDAPVHIVDPAVRIGLISDIDDTVMVTALPRPFLAAWNTFVLDEHARRPVPGMAVLYERLARAHRDAPVLYLSTGAWNVAPTLTRFLSRNLYPAGPLLLTDWGPTHDRLFRSGREHKRASLERLAAEFPEMRWILVGDDGQHDEELYGHFATEHPANVAAVCIRQLSPGEAVFAGGRSENGERAAMTDVPWLYASDGAGLSELLADVGLLPHYPNGIGG</sequence>
<feature type="domain" description="Phosphatidate phosphatase APP1 catalytic" evidence="1">
    <location>
        <begin position="153"/>
        <end position="304"/>
    </location>
</feature>
<comment type="caution">
    <text evidence="2">The sequence shown here is derived from an EMBL/GenBank/DDBJ whole genome shotgun (WGS) entry which is preliminary data.</text>
</comment>
<keyword evidence="3" id="KW-1185">Reference proteome</keyword>
<dbReference type="PANTHER" id="PTHR28208">
    <property type="entry name" value="PHOSPHATIDATE PHOSPHATASE APP1"/>
    <property type="match status" value="1"/>
</dbReference>
<dbReference type="Proteomes" id="UP000479756">
    <property type="component" value="Unassembled WGS sequence"/>
</dbReference>
<dbReference type="AlphaFoldDB" id="A0A7C9TNW5"/>
<dbReference type="InterPro" id="IPR019236">
    <property type="entry name" value="APP1_cat"/>
</dbReference>
<dbReference type="RefSeq" id="WP_163471440.1">
    <property type="nucleotide sequence ID" value="NZ_JAAGWZ010000001.1"/>
</dbReference>
<dbReference type="Pfam" id="PF09949">
    <property type="entry name" value="APP1_cat"/>
    <property type="match status" value="1"/>
</dbReference>
<dbReference type="GO" id="GO:0008195">
    <property type="term" value="F:phosphatidate phosphatase activity"/>
    <property type="evidence" value="ECO:0007669"/>
    <property type="project" value="InterPro"/>
</dbReference>
<protein>
    <submittedName>
        <fullName evidence="2">DUF2183 domain-containing protein</fullName>
    </submittedName>
</protein>
<evidence type="ECO:0000313" key="2">
    <source>
        <dbReference type="EMBL" id="NEM89820.1"/>
    </source>
</evidence>
<accession>A0A7C9TNW5</accession>
<evidence type="ECO:0000313" key="3">
    <source>
        <dbReference type="Proteomes" id="UP000479756"/>
    </source>
</evidence>
<proteinExistence type="predicted"/>